<sequence length="92" mass="10401">MTTSGLDIISGNDMTRIKAVCEHQRGLIYVVPAERSWVCAKEYLPAHALAGFFRELTALDNTEIQGLMQQWGIYFRQLPNDQEEADTETPAK</sequence>
<reference evidence="1" key="1">
    <citation type="submission" date="2015-10" db="EMBL/GenBank/DDBJ databases">
        <authorList>
            <person name="Gilbert D.G."/>
        </authorList>
    </citation>
    <scope>NUCLEOTIDE SEQUENCE</scope>
</reference>
<proteinExistence type="predicted"/>
<gene>
    <name evidence="1" type="ORF">MGWOODY_Clf1222</name>
</gene>
<name>A0A160V7I4_9ZZZZ</name>
<evidence type="ECO:0000313" key="1">
    <source>
        <dbReference type="EMBL" id="CUV01812.1"/>
    </source>
</evidence>
<protein>
    <submittedName>
        <fullName evidence="1">Uncharacterized protein</fullName>
    </submittedName>
</protein>
<dbReference type="AlphaFoldDB" id="A0A160V7I4"/>
<accession>A0A160V7I4</accession>
<organism evidence="1">
    <name type="scientific">hydrothermal vent metagenome</name>
    <dbReference type="NCBI Taxonomy" id="652676"/>
    <lineage>
        <taxon>unclassified sequences</taxon>
        <taxon>metagenomes</taxon>
        <taxon>ecological metagenomes</taxon>
    </lineage>
</organism>
<dbReference type="EMBL" id="FAXA01000142">
    <property type="protein sequence ID" value="CUV01812.1"/>
    <property type="molecule type" value="Genomic_DNA"/>
</dbReference>